<feature type="transmembrane region" description="Helical" evidence="1">
    <location>
        <begin position="156"/>
        <end position="183"/>
    </location>
</feature>
<feature type="transmembrane region" description="Helical" evidence="1">
    <location>
        <begin position="6"/>
        <end position="29"/>
    </location>
</feature>
<feature type="transmembrane region" description="Helical" evidence="1">
    <location>
        <begin position="126"/>
        <end position="150"/>
    </location>
</feature>
<gene>
    <name evidence="3" type="ORF">DGQ38_08375</name>
</gene>
<dbReference type="EMBL" id="DPMF01000198">
    <property type="protein sequence ID" value="HCV81048.1"/>
    <property type="molecule type" value="Genomic_DNA"/>
</dbReference>
<evidence type="ECO:0000256" key="1">
    <source>
        <dbReference type="SAM" id="Phobius"/>
    </source>
</evidence>
<evidence type="ECO:0000259" key="2">
    <source>
        <dbReference type="Pfam" id="PF13386"/>
    </source>
</evidence>
<dbReference type="Pfam" id="PF13386">
    <property type="entry name" value="DsbD_2"/>
    <property type="match status" value="1"/>
</dbReference>
<feature type="domain" description="Urease accessory protein UreH-like transmembrane" evidence="2">
    <location>
        <begin position="5"/>
        <end position="205"/>
    </location>
</feature>
<dbReference type="AlphaFoldDB" id="A0A3D5J073"/>
<keyword evidence="1" id="KW-0472">Membrane</keyword>
<evidence type="ECO:0000313" key="4">
    <source>
        <dbReference type="Proteomes" id="UP000264330"/>
    </source>
</evidence>
<accession>A0A3D5J073</accession>
<dbReference type="RefSeq" id="WP_228249853.1">
    <property type="nucleotide sequence ID" value="NZ_CAJXAW010000001.1"/>
</dbReference>
<keyword evidence="1" id="KW-1133">Transmembrane helix</keyword>
<feature type="transmembrane region" description="Helical" evidence="1">
    <location>
        <begin position="75"/>
        <end position="91"/>
    </location>
</feature>
<feature type="transmembrane region" description="Helical" evidence="1">
    <location>
        <begin position="195"/>
        <end position="213"/>
    </location>
</feature>
<keyword evidence="1" id="KW-0812">Transmembrane</keyword>
<proteinExistence type="predicted"/>
<name>A0A3D5J073_9FLAO</name>
<sequence length="246" mass="26778">MLISGFIFGLLGSFHCIGMCGPIAFLLPLSRDKKPLMFLQLFLYNFGRILSYAIIGLLFGLLGKGLNLFAAQQKLSIAVGVLMILTAVFSFRSMKFNKMATPFFSMISRLKSKIGAGLKKKSPDTFLSIGMLNGFLPCGLVYMAMLGAIAEANAGFGALYMVFFGLGTIPLMTAVVFLSNTLSSGLKTRERIRKLIPVFIVLTGFLFILRGSGLNIPYLSPAMAKGKVDAKIECHEPVKVSFEKNT</sequence>
<protein>
    <recommendedName>
        <fullName evidence="2">Urease accessory protein UreH-like transmembrane domain-containing protein</fullName>
    </recommendedName>
</protein>
<dbReference type="PANTHER" id="PTHR42208">
    <property type="entry name" value="HEAVY METAL TRANSPORTER-RELATED"/>
    <property type="match status" value="1"/>
</dbReference>
<dbReference type="PANTHER" id="PTHR42208:SF1">
    <property type="entry name" value="HEAVY METAL TRANSPORTER"/>
    <property type="match status" value="1"/>
</dbReference>
<dbReference type="InterPro" id="IPR039447">
    <property type="entry name" value="UreH-like_TM_dom"/>
</dbReference>
<reference evidence="3 4" key="1">
    <citation type="journal article" date="2018" name="Nat. Biotechnol.">
        <title>A standardized bacterial taxonomy based on genome phylogeny substantially revises the tree of life.</title>
        <authorList>
            <person name="Parks D.H."/>
            <person name="Chuvochina M."/>
            <person name="Waite D.W."/>
            <person name="Rinke C."/>
            <person name="Skarshewski A."/>
            <person name="Chaumeil P.A."/>
            <person name="Hugenholtz P."/>
        </authorList>
    </citation>
    <scope>NUCLEOTIDE SEQUENCE [LARGE SCALE GENOMIC DNA]</scope>
    <source>
        <strain evidence="3">UBA9359</strain>
    </source>
</reference>
<dbReference type="Proteomes" id="UP000264330">
    <property type="component" value="Unassembled WGS sequence"/>
</dbReference>
<evidence type="ECO:0000313" key="3">
    <source>
        <dbReference type="EMBL" id="HCV81048.1"/>
    </source>
</evidence>
<organism evidence="3 4">
    <name type="scientific">Zunongwangia profunda</name>
    <dbReference type="NCBI Taxonomy" id="398743"/>
    <lineage>
        <taxon>Bacteria</taxon>
        <taxon>Pseudomonadati</taxon>
        <taxon>Bacteroidota</taxon>
        <taxon>Flavobacteriia</taxon>
        <taxon>Flavobacteriales</taxon>
        <taxon>Flavobacteriaceae</taxon>
        <taxon>Zunongwangia</taxon>
    </lineage>
</organism>
<comment type="caution">
    <text evidence="3">The sequence shown here is derived from an EMBL/GenBank/DDBJ whole genome shotgun (WGS) entry which is preliminary data.</text>
</comment>
<feature type="transmembrane region" description="Helical" evidence="1">
    <location>
        <begin position="41"/>
        <end position="63"/>
    </location>
</feature>